<dbReference type="InterPro" id="IPR036908">
    <property type="entry name" value="RlpA-like_sf"/>
</dbReference>
<protein>
    <recommendedName>
        <fullName evidence="2">peptidoglycan lytic exotransglycosylase</fullName>
        <ecNumber evidence="2">4.2.2.n1</ecNumber>
    </recommendedName>
    <alternativeName>
        <fullName evidence="5">Murein hydrolase A</fullName>
    </alternativeName>
</protein>
<dbReference type="InterPro" id="IPR026044">
    <property type="entry name" value="MltA"/>
</dbReference>
<keyword evidence="3" id="KW-0456">Lyase</keyword>
<dbReference type="Gene3D" id="2.40.40.10">
    <property type="entry name" value="RlpA-like domain"/>
    <property type="match status" value="1"/>
</dbReference>
<dbReference type="GO" id="GO:0009254">
    <property type="term" value="P:peptidoglycan turnover"/>
    <property type="evidence" value="ECO:0007669"/>
    <property type="project" value="InterPro"/>
</dbReference>
<dbReference type="OrthoDB" id="9783686at2"/>
<keyword evidence="8" id="KW-1185">Reference proteome</keyword>
<dbReference type="GO" id="GO:0019867">
    <property type="term" value="C:outer membrane"/>
    <property type="evidence" value="ECO:0007669"/>
    <property type="project" value="InterPro"/>
</dbReference>
<evidence type="ECO:0000256" key="2">
    <source>
        <dbReference type="ARBA" id="ARBA00012587"/>
    </source>
</evidence>
<reference evidence="7 8" key="1">
    <citation type="journal article" date="2016" name="BMC Genomics">
        <title>Combined genomic and structural analyses of a cultured magnetotactic bacterium reveals its niche adaptation to a dynamic environment.</title>
        <authorList>
            <person name="Araujo A.C."/>
            <person name="Morillo V."/>
            <person name="Cypriano J."/>
            <person name="Teixeira L.C."/>
            <person name="Leao P."/>
            <person name="Lyra S."/>
            <person name="Almeida L.G."/>
            <person name="Bazylinski D.A."/>
            <person name="Vasconcellos A.T."/>
            <person name="Abreu F."/>
            <person name="Lins U."/>
        </authorList>
    </citation>
    <scope>NUCLEOTIDE SEQUENCE [LARGE SCALE GENOMIC DNA]</scope>
    <source>
        <strain evidence="7 8">IT-1</strain>
    </source>
</reference>
<comment type="caution">
    <text evidence="7">The sequence shown here is derived from an EMBL/GenBank/DDBJ whole genome shotgun (WGS) entry which is preliminary data.</text>
</comment>
<comment type="catalytic activity">
    <reaction evidence="1">
        <text>Exolytic cleavage of the (1-&gt;4)-beta-glycosidic linkage between N-acetylmuramic acid (MurNAc) and N-acetylglucosamine (GlcNAc) residues in peptidoglycan, from either the reducing or the non-reducing ends of the peptidoglycan chains, with concomitant formation of a 1,6-anhydrobond in the MurNAc residue.</text>
        <dbReference type="EC" id="4.2.2.n1"/>
    </reaction>
</comment>
<gene>
    <name evidence="7" type="ORF">MAIT1_01811</name>
</gene>
<dbReference type="EMBL" id="LVJN01000020">
    <property type="protein sequence ID" value="OSM01775.1"/>
    <property type="molecule type" value="Genomic_DNA"/>
</dbReference>
<dbReference type="Pfam" id="PF03562">
    <property type="entry name" value="MltA"/>
    <property type="match status" value="1"/>
</dbReference>
<dbReference type="GO" id="GO:0071555">
    <property type="term" value="P:cell wall organization"/>
    <property type="evidence" value="ECO:0007669"/>
    <property type="project" value="UniProtKB-KW"/>
</dbReference>
<dbReference type="SMART" id="SM00925">
    <property type="entry name" value="MltA"/>
    <property type="match status" value="1"/>
</dbReference>
<keyword evidence="4" id="KW-0961">Cell wall biogenesis/degradation</keyword>
<evidence type="ECO:0000313" key="7">
    <source>
        <dbReference type="EMBL" id="OSM01775.1"/>
    </source>
</evidence>
<organism evidence="7 8">
    <name type="scientific">Magnetofaba australis IT-1</name>
    <dbReference type="NCBI Taxonomy" id="1434232"/>
    <lineage>
        <taxon>Bacteria</taxon>
        <taxon>Pseudomonadati</taxon>
        <taxon>Pseudomonadota</taxon>
        <taxon>Magnetococcia</taxon>
        <taxon>Magnetococcales</taxon>
        <taxon>Magnetococcaceae</taxon>
        <taxon>Magnetofaba</taxon>
    </lineage>
</organism>
<dbReference type="RefSeq" id="WP_085444035.1">
    <property type="nucleotide sequence ID" value="NZ_LVJN01000020.1"/>
</dbReference>
<evidence type="ECO:0000256" key="5">
    <source>
        <dbReference type="ARBA" id="ARBA00030918"/>
    </source>
</evidence>
<dbReference type="PANTHER" id="PTHR30124">
    <property type="entry name" value="MEMBRANE-BOUND LYTIC MUREIN TRANSGLYCOSYLASE A"/>
    <property type="match status" value="1"/>
</dbReference>
<dbReference type="Pfam" id="PF06725">
    <property type="entry name" value="3D"/>
    <property type="match status" value="1"/>
</dbReference>
<evidence type="ECO:0000256" key="1">
    <source>
        <dbReference type="ARBA" id="ARBA00001420"/>
    </source>
</evidence>
<dbReference type="GO" id="GO:0008933">
    <property type="term" value="F:peptidoglycan lytic transglycosylase activity"/>
    <property type="evidence" value="ECO:0007669"/>
    <property type="project" value="TreeGrafter"/>
</dbReference>
<feature type="domain" description="Lytic transglycosylase MltA" evidence="6">
    <location>
        <begin position="147"/>
        <end position="305"/>
    </location>
</feature>
<dbReference type="SUPFAM" id="SSF50685">
    <property type="entry name" value="Barwin-like endoglucanases"/>
    <property type="match status" value="1"/>
</dbReference>
<dbReference type="GO" id="GO:0004553">
    <property type="term" value="F:hydrolase activity, hydrolyzing O-glycosyl compounds"/>
    <property type="evidence" value="ECO:0007669"/>
    <property type="project" value="InterPro"/>
</dbReference>
<dbReference type="CDD" id="cd14668">
    <property type="entry name" value="mlta_B"/>
    <property type="match status" value="1"/>
</dbReference>
<dbReference type="EC" id="4.2.2.n1" evidence="2"/>
<dbReference type="Proteomes" id="UP000194003">
    <property type="component" value="Unassembled WGS sequence"/>
</dbReference>
<evidence type="ECO:0000256" key="3">
    <source>
        <dbReference type="ARBA" id="ARBA00023239"/>
    </source>
</evidence>
<dbReference type="GO" id="GO:0009253">
    <property type="term" value="P:peptidoglycan catabolic process"/>
    <property type="evidence" value="ECO:0007669"/>
    <property type="project" value="TreeGrafter"/>
</dbReference>
<name>A0A1Y2K407_9PROT</name>
<evidence type="ECO:0000313" key="8">
    <source>
        <dbReference type="Proteomes" id="UP000194003"/>
    </source>
</evidence>
<dbReference type="InterPro" id="IPR010611">
    <property type="entry name" value="3D_dom"/>
</dbReference>
<evidence type="ECO:0000256" key="4">
    <source>
        <dbReference type="ARBA" id="ARBA00023316"/>
    </source>
</evidence>
<accession>A0A1Y2K407</accession>
<dbReference type="AlphaFoldDB" id="A0A1Y2K407"/>
<evidence type="ECO:0000259" key="6">
    <source>
        <dbReference type="SMART" id="SM00925"/>
    </source>
</evidence>
<dbReference type="PIRSF" id="PIRSF019422">
    <property type="entry name" value="MltA"/>
    <property type="match status" value="1"/>
</dbReference>
<proteinExistence type="predicted"/>
<dbReference type="PANTHER" id="PTHR30124:SF0">
    <property type="entry name" value="MEMBRANE-BOUND LYTIC MUREIN TRANSGLYCOSYLASE A"/>
    <property type="match status" value="1"/>
</dbReference>
<sequence>MRLLRALLFWAPSAALGGVLWLLAQPEPPPPPPPPPPLSAASALEPIEWTEVGAFADDAEALKNWADALRGSAGYYHKRPRTAKYRFGGYSATAGQLAALCEELAQAAESGDPAQLHKALRDKAKPFRSVGSDHAGEVMVTGYYEASLKGSRTRSDKHAYPLYKKPDDLITVRLRDFSAKLPNKRVMGLVKGDRLRPYHDRAAIDDKQKLSGRGLELVWVDSPVDAFFLHIQGSGRVELAEGGGMRVGYAGANGRPYFAVGRALIENGAIPREKMSLEAIRDWLEANPQRRDWLLNQNPSYVFFRETEGGPYGNIGVSLTGGYSIATDHRLFPRGAPALLHSELPTFASADALTPNGWRPVSRLVVNQDTGGAIRGAGRVDWFQGYGFNAERTAGSLKQPGARLVLFAPKELQPWPEEVKPAPPPEPVEPWHERLWRRLSENAPWRAE</sequence>
<dbReference type="Gene3D" id="2.40.240.50">
    <property type="entry name" value="Barwin-like endoglucanases"/>
    <property type="match status" value="1"/>
</dbReference>
<dbReference type="InterPro" id="IPR005300">
    <property type="entry name" value="MltA_B"/>
</dbReference>
<dbReference type="STRING" id="1434232.MAIT1_01811"/>
<dbReference type="CDD" id="cd14485">
    <property type="entry name" value="mltA_like_LT_A"/>
    <property type="match status" value="1"/>
</dbReference>